<dbReference type="Proteomes" id="UP001152523">
    <property type="component" value="Unassembled WGS sequence"/>
</dbReference>
<dbReference type="EMBL" id="CAMAPF010000260">
    <property type="protein sequence ID" value="CAH9115909.1"/>
    <property type="molecule type" value="Genomic_DNA"/>
</dbReference>
<organism evidence="2 3">
    <name type="scientific">Cuscuta epithymum</name>
    <dbReference type="NCBI Taxonomy" id="186058"/>
    <lineage>
        <taxon>Eukaryota</taxon>
        <taxon>Viridiplantae</taxon>
        <taxon>Streptophyta</taxon>
        <taxon>Embryophyta</taxon>
        <taxon>Tracheophyta</taxon>
        <taxon>Spermatophyta</taxon>
        <taxon>Magnoliopsida</taxon>
        <taxon>eudicotyledons</taxon>
        <taxon>Gunneridae</taxon>
        <taxon>Pentapetalae</taxon>
        <taxon>asterids</taxon>
        <taxon>lamiids</taxon>
        <taxon>Solanales</taxon>
        <taxon>Convolvulaceae</taxon>
        <taxon>Cuscuteae</taxon>
        <taxon>Cuscuta</taxon>
        <taxon>Cuscuta subgen. Cuscuta</taxon>
    </lineage>
</organism>
<evidence type="ECO:0000256" key="1">
    <source>
        <dbReference type="SAM" id="MobiDB-lite"/>
    </source>
</evidence>
<keyword evidence="3" id="KW-1185">Reference proteome</keyword>
<sequence>MMNECDSQATDNFNEERESSSCNEKEGAAINANCSSDEGGPTMGVEEGEFKRISDLTSDEVCALQFDNEEDAYQFYSKYAKCRG</sequence>
<proteinExistence type="predicted"/>
<accession>A0AAV0E8U5</accession>
<protein>
    <recommendedName>
        <fullName evidence="4">Protein FAR1-RELATED SEQUENCE</fullName>
    </recommendedName>
</protein>
<evidence type="ECO:0000313" key="3">
    <source>
        <dbReference type="Proteomes" id="UP001152523"/>
    </source>
</evidence>
<feature type="region of interest" description="Disordered" evidence="1">
    <location>
        <begin position="1"/>
        <end position="26"/>
    </location>
</feature>
<reference evidence="2" key="1">
    <citation type="submission" date="2022-07" db="EMBL/GenBank/DDBJ databases">
        <authorList>
            <person name="Macas J."/>
            <person name="Novak P."/>
            <person name="Neumann P."/>
        </authorList>
    </citation>
    <scope>NUCLEOTIDE SEQUENCE</scope>
</reference>
<feature type="non-terminal residue" evidence="2">
    <location>
        <position position="84"/>
    </location>
</feature>
<comment type="caution">
    <text evidence="2">The sequence shown here is derived from an EMBL/GenBank/DDBJ whole genome shotgun (WGS) entry which is preliminary data.</text>
</comment>
<name>A0AAV0E8U5_9ASTE</name>
<feature type="compositionally biased region" description="Polar residues" evidence="1">
    <location>
        <begin position="1"/>
        <end position="12"/>
    </location>
</feature>
<feature type="compositionally biased region" description="Basic and acidic residues" evidence="1">
    <location>
        <begin position="14"/>
        <end position="26"/>
    </location>
</feature>
<gene>
    <name evidence="2" type="ORF">CEPIT_LOCUS21311</name>
</gene>
<dbReference type="AlphaFoldDB" id="A0AAV0E8U5"/>
<evidence type="ECO:0008006" key="4">
    <source>
        <dbReference type="Google" id="ProtNLM"/>
    </source>
</evidence>
<evidence type="ECO:0000313" key="2">
    <source>
        <dbReference type="EMBL" id="CAH9115909.1"/>
    </source>
</evidence>